<organism evidence="2 3">
    <name type="scientific">Candidatus Neomicrothrix parvicella RN1</name>
    <dbReference type="NCBI Taxonomy" id="1229780"/>
    <lineage>
        <taxon>Bacteria</taxon>
        <taxon>Bacillati</taxon>
        <taxon>Actinomycetota</taxon>
        <taxon>Acidimicrobiia</taxon>
        <taxon>Acidimicrobiales</taxon>
        <taxon>Microthrixaceae</taxon>
        <taxon>Candidatus Neomicrothrix</taxon>
    </lineage>
</organism>
<sequence>MPDMNLGDLSIASSAFQHGERLADKFAYANDNVSPPLTWSDVPEGTAELVLVCNDPDAPMVGGWTHWVLSGIDSQSSGLDGGTDVGVAGTSTFGEEGYGGPAPPPGHGTHHYFFHLYAVDQPSGLPVGATEAEAMAAIAGHIIEQARIVGTYST</sequence>
<dbReference type="PANTHER" id="PTHR30289:SF1">
    <property type="entry name" value="PEBP (PHOSPHATIDYLETHANOLAMINE-BINDING PROTEIN) FAMILY PROTEIN"/>
    <property type="match status" value="1"/>
</dbReference>
<comment type="similarity">
    <text evidence="1">Belongs to the UPF0098 family.</text>
</comment>
<comment type="caution">
    <text evidence="2">The sequence shown here is derived from an EMBL/GenBank/DDBJ whole genome shotgun (WGS) entry which is preliminary data.</text>
</comment>
<accession>R4YZV4</accession>
<protein>
    <recommendedName>
        <fullName evidence="4">YbhB/YbcL family Raf kinase inhibitor-like protein</fullName>
    </recommendedName>
</protein>
<dbReference type="InterPro" id="IPR036610">
    <property type="entry name" value="PEBP-like_sf"/>
</dbReference>
<evidence type="ECO:0008006" key="4">
    <source>
        <dbReference type="Google" id="ProtNLM"/>
    </source>
</evidence>
<dbReference type="AlphaFoldDB" id="R4YZV4"/>
<dbReference type="CDD" id="cd00865">
    <property type="entry name" value="PEBP_bact_arch"/>
    <property type="match status" value="1"/>
</dbReference>
<dbReference type="RefSeq" id="WP_012222775.1">
    <property type="nucleotide sequence ID" value="NZ_HG422565.1"/>
</dbReference>
<reference evidence="2 3" key="1">
    <citation type="journal article" date="2013" name="ISME J.">
        <title>Metabolic model for the filamentous 'Candidatus Microthrix parvicella' based on genomic and metagenomic analyses.</title>
        <authorList>
            <person name="Jon McIlroy S."/>
            <person name="Kristiansen R."/>
            <person name="Albertsen M."/>
            <person name="Michael Karst S."/>
            <person name="Rossetti S."/>
            <person name="Lund Nielsen J."/>
            <person name="Tandoi V."/>
            <person name="James Seviour R."/>
            <person name="Nielsen P.H."/>
        </authorList>
    </citation>
    <scope>NUCLEOTIDE SEQUENCE [LARGE SCALE GENOMIC DNA]</scope>
    <source>
        <strain evidence="2 3">RN1</strain>
    </source>
</reference>
<dbReference type="Gene3D" id="3.90.280.10">
    <property type="entry name" value="PEBP-like"/>
    <property type="match status" value="1"/>
</dbReference>
<dbReference type="HOGENOM" id="CLU_083918_3_2_11"/>
<proteinExistence type="inferred from homology"/>
<dbReference type="InterPro" id="IPR008914">
    <property type="entry name" value="PEBP"/>
</dbReference>
<evidence type="ECO:0000313" key="2">
    <source>
        <dbReference type="EMBL" id="CCM61897.1"/>
    </source>
</evidence>
<dbReference type="STRING" id="1229780.BN381_10128"/>
<dbReference type="NCBIfam" id="TIGR00481">
    <property type="entry name" value="YbhB/YbcL family Raf kinase inhibitor-like protein"/>
    <property type="match status" value="1"/>
</dbReference>
<name>R4YZV4_9ACTN</name>
<evidence type="ECO:0000313" key="3">
    <source>
        <dbReference type="Proteomes" id="UP000018291"/>
    </source>
</evidence>
<dbReference type="eggNOG" id="COG1881">
    <property type="taxonomic scope" value="Bacteria"/>
</dbReference>
<dbReference type="OrthoDB" id="9797506at2"/>
<gene>
    <name evidence="2" type="ORF">BN381_10128</name>
</gene>
<dbReference type="PANTHER" id="PTHR30289">
    <property type="entry name" value="UNCHARACTERIZED PROTEIN YBCL-RELATED"/>
    <property type="match status" value="1"/>
</dbReference>
<dbReference type="Pfam" id="PF01161">
    <property type="entry name" value="PBP"/>
    <property type="match status" value="1"/>
</dbReference>
<dbReference type="InterPro" id="IPR005247">
    <property type="entry name" value="YbhB_YbcL/LppC-like"/>
</dbReference>
<dbReference type="EMBL" id="CANL01000001">
    <property type="protein sequence ID" value="CCM61897.1"/>
    <property type="molecule type" value="Genomic_DNA"/>
</dbReference>
<evidence type="ECO:0000256" key="1">
    <source>
        <dbReference type="ARBA" id="ARBA00007120"/>
    </source>
</evidence>
<keyword evidence="3" id="KW-1185">Reference proteome</keyword>
<dbReference type="SUPFAM" id="SSF49777">
    <property type="entry name" value="PEBP-like"/>
    <property type="match status" value="1"/>
</dbReference>
<dbReference type="Proteomes" id="UP000018291">
    <property type="component" value="Unassembled WGS sequence"/>
</dbReference>